<dbReference type="GO" id="GO:0032472">
    <property type="term" value="P:Golgi calcium ion transport"/>
    <property type="evidence" value="ECO:0007669"/>
    <property type="project" value="TreeGrafter"/>
</dbReference>
<dbReference type="OMA" id="ILGHAIC"/>
<dbReference type="RefSeq" id="XP_013240695.1">
    <property type="nucleotide sequence ID" value="XM_013385241.1"/>
</dbReference>
<comment type="caution">
    <text evidence="8">The sequence shown here is derived from an EMBL/GenBank/DDBJ whole genome shotgun (WGS) entry which is preliminary data.</text>
</comment>
<dbReference type="PROSITE" id="PS01214">
    <property type="entry name" value="UPF0016"/>
    <property type="match status" value="1"/>
</dbReference>
<dbReference type="STRING" id="1037660.A0A066VAB5"/>
<keyword evidence="5 6" id="KW-0472">Membrane</keyword>
<dbReference type="FunCoup" id="A0A066VAB5">
    <property type="interactions" value="371"/>
</dbReference>
<dbReference type="GO" id="GO:0005794">
    <property type="term" value="C:Golgi apparatus"/>
    <property type="evidence" value="ECO:0007669"/>
    <property type="project" value="TreeGrafter"/>
</dbReference>
<evidence type="ECO:0000256" key="2">
    <source>
        <dbReference type="ARBA" id="ARBA00009190"/>
    </source>
</evidence>
<comment type="similarity">
    <text evidence="2 6">Belongs to the GDT1 family.</text>
</comment>
<reference evidence="8 9" key="1">
    <citation type="submission" date="2014-05" db="EMBL/GenBank/DDBJ databases">
        <title>Draft genome sequence of a rare smut relative, Tilletiaria anomala UBC 951.</title>
        <authorList>
            <consortium name="DOE Joint Genome Institute"/>
            <person name="Toome M."/>
            <person name="Kuo A."/>
            <person name="Henrissat B."/>
            <person name="Lipzen A."/>
            <person name="Tritt A."/>
            <person name="Yoshinaga Y."/>
            <person name="Zane M."/>
            <person name="Barry K."/>
            <person name="Grigoriev I.V."/>
            <person name="Spatafora J.W."/>
            <person name="Aimea M.C."/>
        </authorList>
    </citation>
    <scope>NUCLEOTIDE SEQUENCE [LARGE SCALE GENOMIC DNA]</scope>
    <source>
        <strain evidence="8 9">UBC 951</strain>
    </source>
</reference>
<feature type="transmembrane region" description="Helical" evidence="6">
    <location>
        <begin position="73"/>
        <end position="98"/>
    </location>
</feature>
<feature type="compositionally biased region" description="Low complexity" evidence="7">
    <location>
        <begin position="198"/>
        <end position="212"/>
    </location>
</feature>
<accession>A0A066VAB5</accession>
<dbReference type="HOGENOM" id="CLU_040186_0_0_1"/>
<keyword evidence="4 6" id="KW-1133">Transmembrane helix</keyword>
<feature type="transmembrane region" description="Helical" evidence="6">
    <location>
        <begin position="295"/>
        <end position="313"/>
    </location>
</feature>
<feature type="region of interest" description="Disordered" evidence="7">
    <location>
        <begin position="192"/>
        <end position="216"/>
    </location>
</feature>
<protein>
    <recommendedName>
        <fullName evidence="6">GDT1 family protein</fullName>
    </recommendedName>
</protein>
<evidence type="ECO:0000256" key="4">
    <source>
        <dbReference type="ARBA" id="ARBA00022989"/>
    </source>
</evidence>
<feature type="transmembrane region" description="Helical" evidence="6">
    <location>
        <begin position="42"/>
        <end position="66"/>
    </location>
</feature>
<dbReference type="InParanoid" id="A0A066VAB5"/>
<dbReference type="GO" id="GO:0015085">
    <property type="term" value="F:calcium ion transmembrane transporter activity"/>
    <property type="evidence" value="ECO:0007669"/>
    <property type="project" value="TreeGrafter"/>
</dbReference>
<feature type="transmembrane region" description="Helical" evidence="6">
    <location>
        <begin position="262"/>
        <end position="288"/>
    </location>
</feature>
<dbReference type="InterPro" id="IPR049555">
    <property type="entry name" value="GDT1-like_CS"/>
</dbReference>
<name>A0A066VAB5_TILAU</name>
<dbReference type="GO" id="GO:0032468">
    <property type="term" value="P:Golgi calcium ion homeostasis"/>
    <property type="evidence" value="ECO:0007669"/>
    <property type="project" value="TreeGrafter"/>
</dbReference>
<evidence type="ECO:0000256" key="6">
    <source>
        <dbReference type="RuleBase" id="RU365102"/>
    </source>
</evidence>
<dbReference type="GeneID" id="25265273"/>
<sequence length="341" mass="36533">MAADAAAPLMGVQGGSTVPGVAISWLPPISSFSEEWAKDPRAVWSSFAMILVSEIGDKTFLIAAILAMRQYSFTVFLGAFSALALMSVLSAMLGVVFPTLLPKTLTTFLASALFFLFGAKMLLEALKMEGDEMNEEWQEAAKEIDGEGDDVYAMERLEDALDDEETKDSRIEIPMTVHGNVGSMRSSIHQRGSSVHASRSGSPSRPRQSRLSEQGSLREGARNLLSLCFSRTFAQAFVLTFLGEWGDRSQIATIALAAAHNVALVSFGTIAGHAICTCAAVTAGSWLASHISVKHVTLGGAALFILFGIIYLYESFLQIQDPNPALAPSTMLNRSNTSLAA</sequence>
<keyword evidence="3 6" id="KW-0812">Transmembrane</keyword>
<dbReference type="Pfam" id="PF01169">
    <property type="entry name" value="GDT1"/>
    <property type="match status" value="2"/>
</dbReference>
<evidence type="ECO:0000256" key="5">
    <source>
        <dbReference type="ARBA" id="ARBA00023136"/>
    </source>
</evidence>
<dbReference type="Proteomes" id="UP000027361">
    <property type="component" value="Unassembled WGS sequence"/>
</dbReference>
<dbReference type="GO" id="GO:0000329">
    <property type="term" value="C:fungal-type vacuole membrane"/>
    <property type="evidence" value="ECO:0007669"/>
    <property type="project" value="TreeGrafter"/>
</dbReference>
<evidence type="ECO:0000256" key="3">
    <source>
        <dbReference type="ARBA" id="ARBA00022692"/>
    </source>
</evidence>
<comment type="subcellular location">
    <subcellularLocation>
        <location evidence="1 6">Membrane</location>
        <topology evidence="1 6">Multi-pass membrane protein</topology>
    </subcellularLocation>
</comment>
<keyword evidence="9" id="KW-1185">Reference proteome</keyword>
<evidence type="ECO:0000313" key="9">
    <source>
        <dbReference type="Proteomes" id="UP000027361"/>
    </source>
</evidence>
<proteinExistence type="inferred from homology"/>
<dbReference type="PANTHER" id="PTHR12608">
    <property type="entry name" value="TRANSMEMBRANE PROTEIN HTP-1 RELATED"/>
    <property type="match status" value="1"/>
</dbReference>
<organism evidence="8 9">
    <name type="scientific">Tilletiaria anomala (strain ATCC 24038 / CBS 436.72 / UBC 951)</name>
    <dbReference type="NCBI Taxonomy" id="1037660"/>
    <lineage>
        <taxon>Eukaryota</taxon>
        <taxon>Fungi</taxon>
        <taxon>Dikarya</taxon>
        <taxon>Basidiomycota</taxon>
        <taxon>Ustilaginomycotina</taxon>
        <taxon>Exobasidiomycetes</taxon>
        <taxon>Georgefischeriales</taxon>
        <taxon>Tilletiariaceae</taxon>
        <taxon>Tilletiaria</taxon>
    </lineage>
</organism>
<dbReference type="PANTHER" id="PTHR12608:SF1">
    <property type="entry name" value="TRANSMEMBRANE PROTEIN 165"/>
    <property type="match status" value="1"/>
</dbReference>
<evidence type="ECO:0000313" key="8">
    <source>
        <dbReference type="EMBL" id="KDN38381.1"/>
    </source>
</evidence>
<evidence type="ECO:0000256" key="7">
    <source>
        <dbReference type="SAM" id="MobiDB-lite"/>
    </source>
</evidence>
<dbReference type="EMBL" id="JMSN01000119">
    <property type="protein sequence ID" value="KDN38381.1"/>
    <property type="molecule type" value="Genomic_DNA"/>
</dbReference>
<dbReference type="AlphaFoldDB" id="A0A066VAB5"/>
<dbReference type="OrthoDB" id="442680at2759"/>
<dbReference type="InterPro" id="IPR001727">
    <property type="entry name" value="GDT1-like"/>
</dbReference>
<gene>
    <name evidence="8" type="ORF">K437DRAFT_259420</name>
</gene>
<evidence type="ECO:0000256" key="1">
    <source>
        <dbReference type="ARBA" id="ARBA00004141"/>
    </source>
</evidence>
<feature type="transmembrane region" description="Helical" evidence="6">
    <location>
        <begin position="104"/>
        <end position="123"/>
    </location>
</feature>
<dbReference type="GO" id="GO:0005384">
    <property type="term" value="F:manganese ion transmembrane transporter activity"/>
    <property type="evidence" value="ECO:0007669"/>
    <property type="project" value="TreeGrafter"/>
</dbReference>